<evidence type="ECO:0000256" key="1">
    <source>
        <dbReference type="SAM" id="Phobius"/>
    </source>
</evidence>
<keyword evidence="1" id="KW-0812">Transmembrane</keyword>
<organism evidence="2 3">
    <name type="scientific">Providencia sneebia DSM 19967</name>
    <dbReference type="NCBI Taxonomy" id="1141660"/>
    <lineage>
        <taxon>Bacteria</taxon>
        <taxon>Pseudomonadati</taxon>
        <taxon>Pseudomonadota</taxon>
        <taxon>Gammaproteobacteria</taxon>
        <taxon>Enterobacterales</taxon>
        <taxon>Morganellaceae</taxon>
        <taxon>Providencia</taxon>
    </lineage>
</organism>
<keyword evidence="3" id="KW-1185">Reference proteome</keyword>
<dbReference type="AlphaFoldDB" id="K8WFY7"/>
<protein>
    <submittedName>
        <fullName evidence="2">Uncharacterized protein</fullName>
    </submittedName>
</protein>
<keyword evidence="1" id="KW-0472">Membrane</keyword>
<dbReference type="Proteomes" id="UP000010290">
    <property type="component" value="Chromosome"/>
</dbReference>
<evidence type="ECO:0000313" key="2">
    <source>
        <dbReference type="EMBL" id="EKT56367.1"/>
    </source>
</evidence>
<name>K8WFY7_9GAMM</name>
<accession>K8WFY7</accession>
<proteinExistence type="predicted"/>
<evidence type="ECO:0000313" key="3">
    <source>
        <dbReference type="Proteomes" id="UP000010290"/>
    </source>
</evidence>
<keyword evidence="1" id="KW-1133">Transmembrane helix</keyword>
<gene>
    <name evidence="2" type="ORF">OO7_10527</name>
</gene>
<sequence>MDHKILNRILFFSGYTRRQIRTLQNDCKIAGQSYSDIVFRYVRTSFKTCLFYFTIFIIVLALSIAWGGNANVLIAIGVGSVLLGLSLTTYEGRQTVKMAYCYIRYLHYLKSMKN</sequence>
<dbReference type="HOGENOM" id="CLU_2118912_0_0_6"/>
<comment type="caution">
    <text evidence="2">The sequence shown here is derived from an EMBL/GenBank/DDBJ whole genome shotgun (WGS) entry which is preliminary data.</text>
</comment>
<feature type="transmembrane region" description="Helical" evidence="1">
    <location>
        <begin position="72"/>
        <end position="90"/>
    </location>
</feature>
<feature type="transmembrane region" description="Helical" evidence="1">
    <location>
        <begin position="49"/>
        <end position="66"/>
    </location>
</feature>
<dbReference type="EMBL" id="AKKN01000009">
    <property type="protein sequence ID" value="EKT56367.1"/>
    <property type="molecule type" value="Genomic_DNA"/>
</dbReference>
<reference evidence="2 3" key="1">
    <citation type="journal article" date="2012" name="BMC Genomics">
        <title>Comparative genomics of bacteria in the genus Providencia isolated from wild Drosophila melanogaster.</title>
        <authorList>
            <person name="Galac M.R."/>
            <person name="Lazzaro B.P."/>
        </authorList>
    </citation>
    <scope>NUCLEOTIDE SEQUENCE [LARGE SCALE GENOMIC DNA]</scope>
    <source>
        <strain evidence="2 3">DSM 19967</strain>
    </source>
</reference>